<dbReference type="OMA" id="IDEDICQ"/>
<feature type="transmembrane region" description="Helical" evidence="1">
    <location>
        <begin position="64"/>
        <end position="81"/>
    </location>
</feature>
<sequence length="237" mass="26846">MTSSKISPNFPASAFVVTVFCAAVFLLLPDGSWGGEVDGHHGGDEVHSRQKRFIYFNTQSPVDIGLLITLPLSFALPTFNLKTSRRFSRSVGPGGEENDIMANLTAEDILPLDSFDEPAYSVELGKMMTYFTILEIDEDICQQRIICDIFTDPEKFKPISDIFMRKLTADHGPMTEKMSSRYYRYVRAMQEGMASGEVGCRKGFGKCPYSAEERLNMPALHFWTYLTNILRMEFRDE</sequence>
<dbReference type="Proteomes" id="UP000198287">
    <property type="component" value="Unassembled WGS sequence"/>
</dbReference>
<reference evidence="2 3" key="1">
    <citation type="submission" date="2015-12" db="EMBL/GenBank/DDBJ databases">
        <title>The genome of Folsomia candida.</title>
        <authorList>
            <person name="Faddeeva A."/>
            <person name="Derks M.F."/>
            <person name="Anvar Y."/>
            <person name="Smit S."/>
            <person name="Van Straalen N."/>
            <person name="Roelofs D."/>
        </authorList>
    </citation>
    <scope>NUCLEOTIDE SEQUENCE [LARGE SCALE GENOMIC DNA]</scope>
    <source>
        <strain evidence="2 3">VU population</strain>
        <tissue evidence="2">Whole body</tissue>
    </source>
</reference>
<keyword evidence="1" id="KW-0812">Transmembrane</keyword>
<keyword evidence="1" id="KW-0472">Membrane</keyword>
<dbReference type="OrthoDB" id="6334967at2759"/>
<evidence type="ECO:0000313" key="3">
    <source>
        <dbReference type="Proteomes" id="UP000198287"/>
    </source>
</evidence>
<protein>
    <submittedName>
        <fullName evidence="2">Uncharacterized protein</fullName>
    </submittedName>
</protein>
<name>A0A226EUH6_FOLCA</name>
<accession>A0A226EUH6</accession>
<organism evidence="2 3">
    <name type="scientific">Folsomia candida</name>
    <name type="common">Springtail</name>
    <dbReference type="NCBI Taxonomy" id="158441"/>
    <lineage>
        <taxon>Eukaryota</taxon>
        <taxon>Metazoa</taxon>
        <taxon>Ecdysozoa</taxon>
        <taxon>Arthropoda</taxon>
        <taxon>Hexapoda</taxon>
        <taxon>Collembola</taxon>
        <taxon>Entomobryomorpha</taxon>
        <taxon>Isotomoidea</taxon>
        <taxon>Isotomidae</taxon>
        <taxon>Proisotominae</taxon>
        <taxon>Folsomia</taxon>
    </lineage>
</organism>
<gene>
    <name evidence="2" type="ORF">Fcan01_03972</name>
</gene>
<evidence type="ECO:0000256" key="1">
    <source>
        <dbReference type="SAM" id="Phobius"/>
    </source>
</evidence>
<dbReference type="AlphaFoldDB" id="A0A226EUH6"/>
<keyword evidence="3" id="KW-1185">Reference proteome</keyword>
<feature type="transmembrane region" description="Helical" evidence="1">
    <location>
        <begin position="12"/>
        <end position="28"/>
    </location>
</feature>
<proteinExistence type="predicted"/>
<comment type="caution">
    <text evidence="2">The sequence shown here is derived from an EMBL/GenBank/DDBJ whole genome shotgun (WGS) entry which is preliminary data.</text>
</comment>
<dbReference type="EMBL" id="LNIX01000001">
    <property type="protein sequence ID" value="OXA61263.1"/>
    <property type="molecule type" value="Genomic_DNA"/>
</dbReference>
<evidence type="ECO:0000313" key="2">
    <source>
        <dbReference type="EMBL" id="OXA61263.1"/>
    </source>
</evidence>
<keyword evidence="1" id="KW-1133">Transmembrane helix</keyword>